<organism evidence="2 3">
    <name type="scientific">Pararhizobium polonicum</name>
    <dbReference type="NCBI Taxonomy" id="1612624"/>
    <lineage>
        <taxon>Bacteria</taxon>
        <taxon>Pseudomonadati</taxon>
        <taxon>Pseudomonadota</taxon>
        <taxon>Alphaproteobacteria</taxon>
        <taxon>Hyphomicrobiales</taxon>
        <taxon>Rhizobiaceae</taxon>
        <taxon>Rhizobium/Agrobacterium group</taxon>
        <taxon>Pararhizobium</taxon>
    </lineage>
</organism>
<proteinExistence type="predicted"/>
<reference evidence="2 3" key="1">
    <citation type="journal article" date="2016" name="Syst. Appl. Microbiol.">
        <title>Pararhizobium polonicum sp. nov. isolated from tumors on stone fruit rootstocks.</title>
        <authorList>
            <person name="Pulawska J."/>
            <person name="Kuzmanovic N."/>
            <person name="Willems A."/>
            <person name="Pothier J.F."/>
        </authorList>
    </citation>
    <scope>NUCLEOTIDE SEQUENCE [LARGE SCALE GENOMIC DNA]</scope>
    <source>
        <strain evidence="2 3">F5.1</strain>
    </source>
</reference>
<dbReference type="AlphaFoldDB" id="A0A1C7P3R9"/>
<evidence type="ECO:0000313" key="2">
    <source>
        <dbReference type="EMBL" id="OBZ95925.1"/>
    </source>
</evidence>
<name>A0A1C7P3R9_9HYPH</name>
<dbReference type="EMBL" id="LGLV01000005">
    <property type="protein sequence ID" value="OBZ95925.1"/>
    <property type="molecule type" value="Genomic_DNA"/>
</dbReference>
<comment type="caution">
    <text evidence="2">The sequence shown here is derived from an EMBL/GenBank/DDBJ whole genome shotgun (WGS) entry which is preliminary data.</text>
</comment>
<dbReference type="GO" id="GO:0006355">
    <property type="term" value="P:regulation of DNA-templated transcription"/>
    <property type="evidence" value="ECO:0007669"/>
    <property type="project" value="InterPro"/>
</dbReference>
<evidence type="ECO:0008006" key="4">
    <source>
        <dbReference type="Google" id="ProtNLM"/>
    </source>
</evidence>
<dbReference type="STRING" id="1612624.ADU59_05865"/>
<accession>A0A1C7P3R9</accession>
<dbReference type="InterPro" id="IPR010985">
    <property type="entry name" value="Ribbon_hlx_hlx"/>
</dbReference>
<dbReference type="Proteomes" id="UP000093111">
    <property type="component" value="Unassembled WGS sequence"/>
</dbReference>
<protein>
    <recommendedName>
        <fullName evidence="4">Ribbon-helix-helix protein CopG domain-containing protein</fullName>
    </recommendedName>
</protein>
<keyword evidence="3" id="KW-1185">Reference proteome</keyword>
<gene>
    <name evidence="2" type="ORF">ADU59_05865</name>
</gene>
<sequence>MKHGIRVETKMSQPLKRPPVELPESLEAQIASLAEKTGRSRSLIVNDAIGTYVNNQLRWLTEMDSAIGDAKAGQSYDGSEVLEWLESWDSGAEKARPKLSKA</sequence>
<evidence type="ECO:0000256" key="1">
    <source>
        <dbReference type="SAM" id="MobiDB-lite"/>
    </source>
</evidence>
<evidence type="ECO:0000313" key="3">
    <source>
        <dbReference type="Proteomes" id="UP000093111"/>
    </source>
</evidence>
<feature type="region of interest" description="Disordered" evidence="1">
    <location>
        <begin position="1"/>
        <end position="20"/>
    </location>
</feature>
<dbReference type="SUPFAM" id="SSF47598">
    <property type="entry name" value="Ribbon-helix-helix"/>
    <property type="match status" value="1"/>
</dbReference>